<accession>A0A3L6G199</accession>
<feature type="compositionally biased region" description="Low complexity" evidence="1">
    <location>
        <begin position="10"/>
        <end position="25"/>
    </location>
</feature>
<sequence>MEEELKRTATPSSLMSSLLRPSLTSHPRTSNAPASRLIGDNIGTGLVTSRKDQATGFSGLEGMRGCVVGDTGGYGSLQT</sequence>
<organism evidence="2">
    <name type="scientific">Zea mays</name>
    <name type="common">Maize</name>
    <dbReference type="NCBI Taxonomy" id="4577"/>
    <lineage>
        <taxon>Eukaryota</taxon>
        <taxon>Viridiplantae</taxon>
        <taxon>Streptophyta</taxon>
        <taxon>Embryophyta</taxon>
        <taxon>Tracheophyta</taxon>
        <taxon>Spermatophyta</taxon>
        <taxon>Magnoliopsida</taxon>
        <taxon>Liliopsida</taxon>
        <taxon>Poales</taxon>
        <taxon>Poaceae</taxon>
        <taxon>PACMAD clade</taxon>
        <taxon>Panicoideae</taxon>
        <taxon>Andropogonodae</taxon>
        <taxon>Andropogoneae</taxon>
        <taxon>Tripsacinae</taxon>
        <taxon>Zea</taxon>
    </lineage>
</organism>
<reference evidence="2" key="1">
    <citation type="journal article" date="2018" name="Nat. Genet.">
        <title>Extensive intraspecific gene order and gene structural variations between Mo17 and other maize genomes.</title>
        <authorList>
            <person name="Sun S."/>
            <person name="Zhou Y."/>
            <person name="Chen J."/>
            <person name="Shi J."/>
            <person name="Zhao H."/>
            <person name="Zhao H."/>
            <person name="Song W."/>
            <person name="Zhang M."/>
            <person name="Cui Y."/>
            <person name="Dong X."/>
            <person name="Liu H."/>
            <person name="Ma X."/>
            <person name="Jiao Y."/>
            <person name="Wang B."/>
            <person name="Wei X."/>
            <person name="Stein J.C."/>
            <person name="Glaubitz J.C."/>
            <person name="Lu F."/>
            <person name="Yu G."/>
            <person name="Liang C."/>
            <person name="Fengler K."/>
            <person name="Li B."/>
            <person name="Rafalski A."/>
            <person name="Schnable P.S."/>
            <person name="Ware D.H."/>
            <person name="Buckler E.S."/>
            <person name="Lai J."/>
        </authorList>
    </citation>
    <scope>NUCLEOTIDE SEQUENCE [LARGE SCALE GENOMIC DNA]</scope>
    <source>
        <tissue evidence="2">Seedling</tissue>
    </source>
</reference>
<dbReference type="EMBL" id="NCVQ01000003">
    <property type="protein sequence ID" value="PWZ40776.1"/>
    <property type="molecule type" value="Genomic_DNA"/>
</dbReference>
<dbReference type="Proteomes" id="UP000251960">
    <property type="component" value="Chromosome 2"/>
</dbReference>
<proteinExistence type="predicted"/>
<dbReference type="AlphaFoldDB" id="A0A3L6G199"/>
<feature type="region of interest" description="Disordered" evidence="1">
    <location>
        <begin position="1"/>
        <end position="42"/>
    </location>
</feature>
<protein>
    <submittedName>
        <fullName evidence="2">Uncharacterized protein</fullName>
    </submittedName>
</protein>
<name>A0A3L6G199_MAIZE</name>
<evidence type="ECO:0000313" key="2">
    <source>
        <dbReference type="EMBL" id="PWZ40776.1"/>
    </source>
</evidence>
<comment type="caution">
    <text evidence="2">The sequence shown here is derived from an EMBL/GenBank/DDBJ whole genome shotgun (WGS) entry which is preliminary data.</text>
</comment>
<evidence type="ECO:0000256" key="1">
    <source>
        <dbReference type="SAM" id="MobiDB-lite"/>
    </source>
</evidence>
<gene>
    <name evidence="2" type="ORF">Zm00014a_044409</name>
</gene>